<dbReference type="PROSITE" id="PS00012">
    <property type="entry name" value="PHOSPHOPANTETHEINE"/>
    <property type="match status" value="1"/>
</dbReference>
<evidence type="ECO:0000256" key="5">
    <source>
        <dbReference type="ARBA" id="ARBA00023194"/>
    </source>
</evidence>
<dbReference type="PROSITE" id="PS52019">
    <property type="entry name" value="PKS_MFAS_DH"/>
    <property type="match status" value="1"/>
</dbReference>
<evidence type="ECO:0000259" key="11">
    <source>
        <dbReference type="PROSITE" id="PS52019"/>
    </source>
</evidence>
<comment type="pathway">
    <text evidence="1">Antibiotic biosynthesis.</text>
</comment>
<dbReference type="Pfam" id="PF00109">
    <property type="entry name" value="ketoacyl-synt"/>
    <property type="match status" value="1"/>
</dbReference>
<dbReference type="Gene3D" id="3.30.70.3290">
    <property type="match status" value="1"/>
</dbReference>
<dbReference type="EMBL" id="JBFASG010000002">
    <property type="protein sequence ID" value="MEV4921996.1"/>
    <property type="molecule type" value="Genomic_DNA"/>
</dbReference>
<dbReference type="InterPro" id="IPR020807">
    <property type="entry name" value="PKS_DH"/>
</dbReference>
<evidence type="ECO:0000256" key="2">
    <source>
        <dbReference type="ARBA" id="ARBA00022450"/>
    </source>
</evidence>
<dbReference type="InterPro" id="IPR032821">
    <property type="entry name" value="PKS_assoc"/>
</dbReference>
<dbReference type="RefSeq" id="WP_366086750.1">
    <property type="nucleotide sequence ID" value="NZ_JBFASG010000002.1"/>
</dbReference>
<dbReference type="InterPro" id="IPR020841">
    <property type="entry name" value="PKS_Beta-ketoAc_synthase_dom"/>
</dbReference>
<evidence type="ECO:0000256" key="6">
    <source>
        <dbReference type="ARBA" id="ARBA00023315"/>
    </source>
</evidence>
<evidence type="ECO:0000313" key="12">
    <source>
        <dbReference type="EMBL" id="MEV4921996.1"/>
    </source>
</evidence>
<dbReference type="SUPFAM" id="SSF47336">
    <property type="entry name" value="ACP-like"/>
    <property type="match status" value="1"/>
</dbReference>
<dbReference type="Proteomes" id="UP001552479">
    <property type="component" value="Unassembled WGS sequence"/>
</dbReference>
<dbReference type="PANTHER" id="PTHR43775:SF37">
    <property type="entry name" value="SI:DKEY-61P9.11"/>
    <property type="match status" value="1"/>
</dbReference>
<dbReference type="Pfam" id="PF16197">
    <property type="entry name" value="KAsynt_C_assoc"/>
    <property type="match status" value="1"/>
</dbReference>
<dbReference type="SMART" id="SM00822">
    <property type="entry name" value="PKS_KR"/>
    <property type="match status" value="1"/>
</dbReference>
<evidence type="ECO:0000313" key="13">
    <source>
        <dbReference type="Proteomes" id="UP001552479"/>
    </source>
</evidence>
<dbReference type="SUPFAM" id="SSF53901">
    <property type="entry name" value="Thiolase-like"/>
    <property type="match status" value="1"/>
</dbReference>
<dbReference type="Pfam" id="PF02801">
    <property type="entry name" value="Ketoacyl-synt_C"/>
    <property type="match status" value="1"/>
</dbReference>
<dbReference type="SMART" id="SM00825">
    <property type="entry name" value="PKS_KS"/>
    <property type="match status" value="1"/>
</dbReference>
<dbReference type="PROSITE" id="PS50075">
    <property type="entry name" value="CARRIER"/>
    <property type="match status" value="1"/>
</dbReference>
<dbReference type="SMART" id="SM00827">
    <property type="entry name" value="PKS_AT"/>
    <property type="match status" value="1"/>
</dbReference>
<feature type="region of interest" description="Disordered" evidence="8">
    <location>
        <begin position="1753"/>
        <end position="1773"/>
    </location>
</feature>
<feature type="domain" description="PKS/mFAS DH" evidence="11">
    <location>
        <begin position="905"/>
        <end position="1177"/>
    </location>
</feature>
<dbReference type="PANTHER" id="PTHR43775">
    <property type="entry name" value="FATTY ACID SYNTHASE"/>
    <property type="match status" value="1"/>
</dbReference>
<evidence type="ECO:0000259" key="9">
    <source>
        <dbReference type="PROSITE" id="PS50075"/>
    </source>
</evidence>
<comment type="caution">
    <text evidence="12">The sequence shown here is derived from an EMBL/GenBank/DDBJ whole genome shotgun (WGS) entry which is preliminary data.</text>
</comment>
<feature type="region of interest" description="Disordered" evidence="8">
    <location>
        <begin position="995"/>
        <end position="1026"/>
    </location>
</feature>
<dbReference type="InterPro" id="IPR014031">
    <property type="entry name" value="Ketoacyl_synth_C"/>
</dbReference>
<dbReference type="Pfam" id="PF00698">
    <property type="entry name" value="Acyl_transf_1"/>
    <property type="match status" value="1"/>
</dbReference>
<dbReference type="InterPro" id="IPR042104">
    <property type="entry name" value="PKS_dehydratase_sf"/>
</dbReference>
<dbReference type="InterPro" id="IPR001227">
    <property type="entry name" value="Ac_transferase_dom_sf"/>
</dbReference>
<organism evidence="12 13">
    <name type="scientific">Streptomyces roseoverticillatus</name>
    <dbReference type="NCBI Taxonomy" id="66429"/>
    <lineage>
        <taxon>Bacteria</taxon>
        <taxon>Bacillati</taxon>
        <taxon>Actinomycetota</taxon>
        <taxon>Actinomycetes</taxon>
        <taxon>Kitasatosporales</taxon>
        <taxon>Streptomycetaceae</taxon>
        <taxon>Streptomyces</taxon>
    </lineage>
</organism>
<dbReference type="CDD" id="cd00833">
    <property type="entry name" value="PKS"/>
    <property type="match status" value="1"/>
</dbReference>
<dbReference type="InterPro" id="IPR006162">
    <property type="entry name" value="Ppantetheine_attach_site"/>
</dbReference>
<feature type="region of interest" description="C-terminal hotdog fold" evidence="7">
    <location>
        <begin position="1038"/>
        <end position="1177"/>
    </location>
</feature>
<feature type="domain" description="Carrier" evidence="9">
    <location>
        <begin position="1669"/>
        <end position="1750"/>
    </location>
</feature>
<dbReference type="InterPro" id="IPR036736">
    <property type="entry name" value="ACP-like_sf"/>
</dbReference>
<feature type="domain" description="Ketosynthase family 3 (KS3)" evidence="10">
    <location>
        <begin position="13"/>
        <end position="438"/>
    </location>
</feature>
<dbReference type="InterPro" id="IPR049551">
    <property type="entry name" value="PKS_DH_C"/>
</dbReference>
<keyword evidence="3" id="KW-0597">Phosphoprotein</keyword>
<dbReference type="SUPFAM" id="SSF51735">
    <property type="entry name" value="NAD(P)-binding Rossmann-fold domains"/>
    <property type="match status" value="2"/>
</dbReference>
<keyword evidence="13" id="KW-1185">Reference proteome</keyword>
<name>A0ABV3INA5_9ACTN</name>
<dbReference type="SMART" id="SM00823">
    <property type="entry name" value="PKS_PP"/>
    <property type="match status" value="1"/>
</dbReference>
<dbReference type="InterPro" id="IPR016036">
    <property type="entry name" value="Malonyl_transacylase_ACP-bd"/>
</dbReference>
<dbReference type="InterPro" id="IPR014030">
    <property type="entry name" value="Ketoacyl_synth_N"/>
</dbReference>
<keyword evidence="6" id="KW-0012">Acyltransferase</keyword>
<dbReference type="Pfam" id="PF14765">
    <property type="entry name" value="PS-DH"/>
    <property type="match status" value="1"/>
</dbReference>
<evidence type="ECO:0000259" key="10">
    <source>
        <dbReference type="PROSITE" id="PS52004"/>
    </source>
</evidence>
<dbReference type="PROSITE" id="PS52004">
    <property type="entry name" value="KS3_2"/>
    <property type="match status" value="1"/>
</dbReference>
<feature type="region of interest" description="N-terminal hotdog fold" evidence="7">
    <location>
        <begin position="905"/>
        <end position="1025"/>
    </location>
</feature>
<accession>A0ABV3INA5</accession>
<keyword evidence="2" id="KW-0596">Phosphopantetheine</keyword>
<dbReference type="InterPro" id="IPR020806">
    <property type="entry name" value="PKS_PP-bd"/>
</dbReference>
<reference evidence="12 13" key="1">
    <citation type="submission" date="2024-06" db="EMBL/GenBank/DDBJ databases">
        <title>The Natural Products Discovery Center: Release of the First 8490 Sequenced Strains for Exploring Actinobacteria Biosynthetic Diversity.</title>
        <authorList>
            <person name="Kalkreuter E."/>
            <person name="Kautsar S.A."/>
            <person name="Yang D."/>
            <person name="Bader C.D."/>
            <person name="Teijaro C.N."/>
            <person name="Fluegel L."/>
            <person name="Davis C.M."/>
            <person name="Simpson J.R."/>
            <person name="Lauterbach L."/>
            <person name="Steele A.D."/>
            <person name="Gui C."/>
            <person name="Meng S."/>
            <person name="Li G."/>
            <person name="Viehrig K."/>
            <person name="Ye F."/>
            <person name="Su P."/>
            <person name="Kiefer A.F."/>
            <person name="Nichols A."/>
            <person name="Cepeda A.J."/>
            <person name="Yan W."/>
            <person name="Fan B."/>
            <person name="Jiang Y."/>
            <person name="Adhikari A."/>
            <person name="Zheng C.-J."/>
            <person name="Schuster L."/>
            <person name="Cowan T.M."/>
            <person name="Smanski M.J."/>
            <person name="Chevrette M.G."/>
            <person name="De Carvalho L.P.S."/>
            <person name="Shen B."/>
        </authorList>
    </citation>
    <scope>NUCLEOTIDE SEQUENCE [LARGE SCALE GENOMIC DNA]</scope>
    <source>
        <strain evidence="12 13">NPDC053791</strain>
    </source>
</reference>
<dbReference type="InterPro" id="IPR016035">
    <property type="entry name" value="Acyl_Trfase/lysoPLipase"/>
</dbReference>
<dbReference type="SUPFAM" id="SSF52151">
    <property type="entry name" value="FabD/lysophospholipase-like"/>
    <property type="match status" value="1"/>
</dbReference>
<dbReference type="InterPro" id="IPR016039">
    <property type="entry name" value="Thiolase-like"/>
</dbReference>
<evidence type="ECO:0000256" key="8">
    <source>
        <dbReference type="SAM" id="MobiDB-lite"/>
    </source>
</evidence>
<sequence length="1773" mass="185464">MNDPRPGGQPPAAEPVAVVGMACRLPGGIDTPDELWEFVLAGKDAIGEIPPDRWEAYERRGPDHARAVRNTTSRGGFLADAAGFDADFFGITPREAELMDPQQRIVLELAWEALEHAGLPPHALAGSDAGVFMGVGSDDYGRRLLEDLPRIEGWTGIGAAPCAVANRVSYTLDLRGPSLAVDTACSSSLAAIHLACTALRDRESTVALAGGVNVMAAPGLTRVLDAAGATSPNGRSRPFDAEADGYVRGEGAGVVVLKRLADALRDGDRVLAVIRGSAVSQDGRTNGIMAPNGEAQEHVARLALERAGIDPRTVDYVEAHGTGTRAGDPIEAAALSAVFGADRPREEPCLIGSVKGNIGHLEAGAGIAGVIKSVLALWHGEIPPQAGFTTPNPAVPWETSGLRVVDERTPWPATGRPRRAGVSAFGYGGTVTHVVLEQAPEPSPAAPVPSPATAPALYPLSGSSPEAVRAYAGRLADELGKDAGPRALADLRHTLWRRRTHLPHRAAIVAQDGASLRYELRKLAADQPTPATTTGRARPTGPDDAVWVFSGHGAQWAGMGRDLLADEPAFAEVIDAIDPVFREELGFSARRALQDGELGTVDRVQALLFAVQVGTAAVWRELGLRPAAVIGHSVGEVAAAVVAGVFGLTEGARLICRRSVQVGRAAGGGAMALTGLPFDTVAARLAGDPDVVAAIQSSPASTVVAGTPDGVAAFAAQCEAEGVTVRTVASDVAFHSPQMDPLLKDLRNALSDLVPARPAVPVYSTALTDPRSGAPRDGDYWAANLRNPVRLSDAVTAAVEDGHRLFLEVSAHPVVAHSIGETLEHLGTEDTCVAGSLRRGRPAKATLLTALGLLHSHGCAVDLERQGTDGTLTTLPRTAWQDTRFWREAAADDAWAAHGHDAASRTLLGTPFTVPGSPPLRVWRTRLDLDNRPYPGRHPVEGVEIVPAAVLLGTLFAAAGEQALSDVAFVSPVTVAPPRELQVLDRNGTVAIVSRPHDDVPAGEDDGGDWQTHTTAVPGDPGRTRPDVAPAELWARCGERLDPGAVNRHLRTIGISDTGFRWTMEELARGDGELTGRVRPGDTDGPDAGAEDAWPAVLDALLSMAPMAFEGEPRLRIVSGIRRAALTAPLPEAPLLHVRKAAGQDGGLDAIVTDDDGRVLGYVDGLQYSVLGGEIATSALGRRGLVHRPAWRAVTRSPRTRPLRTVVLVGNDPRTAGEAARQAGAAGVRCVTVPDAARLPGVLDGLDDRDAVVLLSGAGAGAAVAERAEERAWELVAVAQAIAARGLPRPPVLWCVTTGLREGEGDDALTQSPLWGLGRVIGGEHPDFWGGAVDLAEPGPHGPEEGVRHLFGLLTTQGEADVFAPRAGVLEAVRLVTLDGPPERSPLACRPDATYLVTGGLGSLGLRVADWLVGRGARRLLLAGRTGLPPRSLWDGTTDPAVRRRIEAVRALEAKGATVRATALDVTDAAAVAAALDTDALGLPPVRGVVHAAGALDDRLLGDVTRDSLRTVMRPKAAGALVLDELFPPGSVDFLALFSSAGQFLGLAGQASYAAANAFLDGLARRRAGAGHDDVLSLCWTSWRGTGMAVSDVVDEGLRNAGVSDISQAEAFLAWDHASRYRLGQAAVFRTVPGGTEQERLPVLRELDFGAAPETGAPVDDVARSLAALEPEQRRAWMLAEVAGHVAAETQKAAEKLDVQRPLAALGIDSVITLAIRNRLEKRLRRKLPATLLWNLPTVAAIADHLLGLVETPAPGDETAATGAPAAGTETRE</sequence>
<dbReference type="Gene3D" id="3.10.129.110">
    <property type="entry name" value="Polyketide synthase dehydratase"/>
    <property type="match status" value="1"/>
</dbReference>
<keyword evidence="4" id="KW-0808">Transferase</keyword>
<dbReference type="InterPro" id="IPR014043">
    <property type="entry name" value="Acyl_transferase_dom"/>
</dbReference>
<keyword evidence="5" id="KW-0045">Antibiotic biosynthesis</keyword>
<dbReference type="SUPFAM" id="SSF55048">
    <property type="entry name" value="Probable ACP-binding domain of malonyl-CoA ACP transacylase"/>
    <property type="match status" value="1"/>
</dbReference>
<dbReference type="PROSITE" id="PS00606">
    <property type="entry name" value="KS3_1"/>
    <property type="match status" value="1"/>
</dbReference>
<dbReference type="Gene3D" id="3.40.50.720">
    <property type="entry name" value="NAD(P)-binding Rossmann-like Domain"/>
    <property type="match status" value="1"/>
</dbReference>
<dbReference type="Gene3D" id="1.10.1200.10">
    <property type="entry name" value="ACP-like"/>
    <property type="match status" value="1"/>
</dbReference>
<evidence type="ECO:0000256" key="1">
    <source>
        <dbReference type="ARBA" id="ARBA00004792"/>
    </source>
</evidence>
<dbReference type="InterPro" id="IPR050091">
    <property type="entry name" value="PKS_NRPS_Biosynth_Enz"/>
</dbReference>
<dbReference type="SMART" id="SM00826">
    <property type="entry name" value="PKS_DH"/>
    <property type="match status" value="1"/>
</dbReference>
<dbReference type="Gene3D" id="3.40.366.10">
    <property type="entry name" value="Malonyl-Coenzyme A Acyl Carrier Protein, domain 2"/>
    <property type="match status" value="1"/>
</dbReference>
<dbReference type="InterPro" id="IPR036291">
    <property type="entry name" value="NAD(P)-bd_dom_sf"/>
</dbReference>
<gene>
    <name evidence="12" type="ORF">AB0L03_03955</name>
</gene>
<feature type="active site" description="Proton donor; for dehydratase activity" evidence="7">
    <location>
        <position position="1099"/>
    </location>
</feature>
<feature type="active site" description="Proton acceptor; for dehydratase activity" evidence="7">
    <location>
        <position position="938"/>
    </location>
</feature>
<proteinExistence type="predicted"/>
<dbReference type="InterPro" id="IPR049900">
    <property type="entry name" value="PKS_mFAS_DH"/>
</dbReference>
<evidence type="ECO:0000256" key="3">
    <source>
        <dbReference type="ARBA" id="ARBA00022553"/>
    </source>
</evidence>
<dbReference type="InterPro" id="IPR009081">
    <property type="entry name" value="PP-bd_ACP"/>
</dbReference>
<dbReference type="Pfam" id="PF00550">
    <property type="entry name" value="PP-binding"/>
    <property type="match status" value="1"/>
</dbReference>
<dbReference type="InterPro" id="IPR013968">
    <property type="entry name" value="PKS_KR"/>
</dbReference>
<dbReference type="InterPro" id="IPR057326">
    <property type="entry name" value="KR_dom"/>
</dbReference>
<protein>
    <submittedName>
        <fullName evidence="12">Beta-ketoacyl synthase N-terminal-like domain-containing protein</fullName>
    </submittedName>
</protein>
<evidence type="ECO:0000256" key="7">
    <source>
        <dbReference type="PROSITE-ProRule" id="PRU01363"/>
    </source>
</evidence>
<dbReference type="Gene3D" id="3.40.47.10">
    <property type="match status" value="1"/>
</dbReference>
<dbReference type="InterPro" id="IPR018201">
    <property type="entry name" value="Ketoacyl_synth_AS"/>
</dbReference>
<evidence type="ECO:0000256" key="4">
    <source>
        <dbReference type="ARBA" id="ARBA00022679"/>
    </source>
</evidence>
<dbReference type="Pfam" id="PF08659">
    <property type="entry name" value="KR"/>
    <property type="match status" value="1"/>
</dbReference>